<evidence type="ECO:0000256" key="4">
    <source>
        <dbReference type="ARBA" id="ARBA00022839"/>
    </source>
</evidence>
<protein>
    <recommendedName>
        <fullName evidence="5">Oligoribonuclease</fullName>
        <ecNumber evidence="5">3.1.-.-</ecNumber>
    </recommendedName>
</protein>
<comment type="similarity">
    <text evidence="1 5">Belongs to the oligoribonuclease family.</text>
</comment>
<dbReference type="Pfam" id="PF00929">
    <property type="entry name" value="RNase_T"/>
    <property type="match status" value="1"/>
</dbReference>
<dbReference type="SUPFAM" id="SSF53098">
    <property type="entry name" value="Ribonuclease H-like"/>
    <property type="match status" value="1"/>
</dbReference>
<keyword evidence="9" id="KW-1185">Reference proteome</keyword>
<feature type="region of interest" description="Disordered" evidence="6">
    <location>
        <begin position="1"/>
        <end position="24"/>
    </location>
</feature>
<dbReference type="PANTHER" id="PTHR11046:SF0">
    <property type="entry name" value="OLIGORIBONUCLEASE, MITOCHONDRIAL"/>
    <property type="match status" value="1"/>
</dbReference>
<dbReference type="SMART" id="SM00479">
    <property type="entry name" value="EXOIII"/>
    <property type="match status" value="1"/>
</dbReference>
<organism evidence="8 9">
    <name type="scientific">Halomonas litopenaei</name>
    <dbReference type="NCBI Taxonomy" id="2109328"/>
    <lineage>
        <taxon>Bacteria</taxon>
        <taxon>Pseudomonadati</taxon>
        <taxon>Pseudomonadota</taxon>
        <taxon>Gammaproteobacteria</taxon>
        <taxon>Oceanospirillales</taxon>
        <taxon>Halomonadaceae</taxon>
        <taxon>Halomonas</taxon>
    </lineage>
</organism>
<dbReference type="EC" id="3.1.-.-" evidence="5"/>
<evidence type="ECO:0000256" key="3">
    <source>
        <dbReference type="ARBA" id="ARBA00022801"/>
    </source>
</evidence>
<keyword evidence="2 5" id="KW-0540">Nuclease</keyword>
<dbReference type="InterPro" id="IPR013520">
    <property type="entry name" value="Ribonucl_H"/>
</dbReference>
<feature type="compositionally biased region" description="Polar residues" evidence="6">
    <location>
        <begin position="1"/>
        <end position="10"/>
    </location>
</feature>
<dbReference type="CDD" id="cd06135">
    <property type="entry name" value="Orn"/>
    <property type="match status" value="1"/>
</dbReference>
<keyword evidence="4 5" id="KW-0269">Exonuclease</keyword>
<dbReference type="InterPro" id="IPR036397">
    <property type="entry name" value="RNaseH_sf"/>
</dbReference>
<dbReference type="InterPro" id="IPR012337">
    <property type="entry name" value="RNaseH-like_sf"/>
</dbReference>
<name>A0ABX5J0Q5_9GAMM</name>
<feature type="domain" description="Exonuclease" evidence="7">
    <location>
        <begin position="27"/>
        <end position="200"/>
    </location>
</feature>
<dbReference type="InterPro" id="IPR022894">
    <property type="entry name" value="Oligoribonuclease"/>
</dbReference>
<evidence type="ECO:0000256" key="6">
    <source>
        <dbReference type="SAM" id="MobiDB-lite"/>
    </source>
</evidence>
<accession>A0ABX5J0Q5</accession>
<comment type="subcellular location">
    <subcellularLocation>
        <location evidence="5">Cytoplasm</location>
    </subcellularLocation>
</comment>
<dbReference type="Proteomes" id="UP000241895">
    <property type="component" value="Unassembled WGS sequence"/>
</dbReference>
<evidence type="ECO:0000259" key="7">
    <source>
        <dbReference type="SMART" id="SM00479"/>
    </source>
</evidence>
<dbReference type="PANTHER" id="PTHR11046">
    <property type="entry name" value="OLIGORIBONUCLEASE, MITOCHONDRIAL"/>
    <property type="match status" value="1"/>
</dbReference>
<evidence type="ECO:0000256" key="5">
    <source>
        <dbReference type="HAMAP-Rule" id="MF_00045"/>
    </source>
</evidence>
<comment type="caution">
    <text evidence="8">The sequence shown here is derived from an EMBL/GenBank/DDBJ whole genome shotgun (WGS) entry which is preliminary data.</text>
</comment>
<gene>
    <name evidence="5" type="primary">orn</name>
    <name evidence="8" type="ORF">C6W88_03330</name>
</gene>
<dbReference type="NCBIfam" id="NF003765">
    <property type="entry name" value="PRK05359.1"/>
    <property type="match status" value="1"/>
</dbReference>
<dbReference type="HAMAP" id="MF_00045">
    <property type="entry name" value="Oligoribonuclease"/>
    <property type="match status" value="1"/>
</dbReference>
<proteinExistence type="inferred from homology"/>
<feature type="active site" evidence="5">
    <location>
        <position position="149"/>
    </location>
</feature>
<reference evidence="8 9" key="1">
    <citation type="submission" date="2018-03" db="EMBL/GenBank/DDBJ databases">
        <authorList>
            <person name="Zhou J."/>
            <person name="Li X."/>
            <person name="Xue M."/>
            <person name="Yin J."/>
        </authorList>
    </citation>
    <scope>NUCLEOTIDE SEQUENCE [LARGE SCALE GENOMIC DNA]</scope>
    <source>
        <strain evidence="8 9">SYSU ZJ2214</strain>
    </source>
</reference>
<dbReference type="EMBL" id="PXNS01000001">
    <property type="protein sequence ID" value="PTL96417.1"/>
    <property type="molecule type" value="Genomic_DNA"/>
</dbReference>
<evidence type="ECO:0000313" key="8">
    <source>
        <dbReference type="EMBL" id="PTL96417.1"/>
    </source>
</evidence>
<evidence type="ECO:0000256" key="2">
    <source>
        <dbReference type="ARBA" id="ARBA00022722"/>
    </source>
</evidence>
<keyword evidence="3 5" id="KW-0378">Hydrolase</keyword>
<evidence type="ECO:0000313" key="9">
    <source>
        <dbReference type="Proteomes" id="UP000241895"/>
    </source>
</evidence>
<comment type="function">
    <text evidence="5">3'-to-5' exoribonuclease specific for small oligoribonucleotides.</text>
</comment>
<dbReference type="Gene3D" id="3.30.420.10">
    <property type="entry name" value="Ribonuclease H-like superfamily/Ribonuclease H"/>
    <property type="match status" value="1"/>
</dbReference>
<evidence type="ECO:0000256" key="1">
    <source>
        <dbReference type="ARBA" id="ARBA00009921"/>
    </source>
</evidence>
<dbReference type="RefSeq" id="WP_108131452.1">
    <property type="nucleotide sequence ID" value="NZ_PXNS01000001.1"/>
</dbReference>
<sequence length="203" mass="22947">MSDASASPDDTLNPRPDDAKTGPRNDALIWIDLEMTGLDPERERIIEVATLVTDGELNVIAEGPVIAVHQSDALLSGMDEWNTRTHGNSGLVERVRKSQIDTREAERRTLEFLSAHVAPGTSPMCGNSIHQDRRFLEREMPELWAFFHYRNLDVSTLKELAKRWNPQALEGFSKRNVHLAMDDIKESIAELAHYRKTFLKAGE</sequence>
<keyword evidence="5" id="KW-0963">Cytoplasm</keyword>